<dbReference type="GO" id="GO:0006412">
    <property type="term" value="P:translation"/>
    <property type="evidence" value="ECO:0007669"/>
    <property type="project" value="InterPro"/>
</dbReference>
<dbReference type="GO" id="GO:0003735">
    <property type="term" value="F:structural constituent of ribosome"/>
    <property type="evidence" value="ECO:0007669"/>
    <property type="project" value="InterPro"/>
</dbReference>
<protein>
    <recommendedName>
        <fullName evidence="7">Small ribosomal subunit protein uS2m</fullName>
    </recommendedName>
    <alternativeName>
        <fullName evidence="8">28S ribosomal protein S2, mitochondrial</fullName>
    </alternativeName>
</protein>
<sequence length="263" mass="29704">MASFLKTFRTWKLMQNQAVKLTNDIPRSVLRSFATEAALKPQENVAPCPVDTNNPLNHPDYFNVRNLFTVKDLFDARVHYGHKEGTLDLRMKPFIFGSRLGHLIFDLDKTAELLQAALNFTAHIAYRDGIILFAGQYPQHSYLIETTAKECEEFAHTRVWRPGMFTNSTMLFGAVTRLPDLVIVFNTLTTILEQHLVINEAAKMAIPVVGIVDTNCNPNLITYPVPGNDDSPASMELYCKLFKAAILRGKKKRSEELESNSKS</sequence>
<dbReference type="InterPro" id="IPR023591">
    <property type="entry name" value="Ribosomal_uS2_flav_dom_sf"/>
</dbReference>
<keyword evidence="5" id="KW-0687">Ribonucleoprotein</keyword>
<keyword evidence="3 9" id="KW-0689">Ribosomal protein</keyword>
<accession>R4WE33</accession>
<dbReference type="CDD" id="cd01425">
    <property type="entry name" value="RPS2"/>
    <property type="match status" value="1"/>
</dbReference>
<name>R4WE33_RIPPE</name>
<dbReference type="EMBL" id="AK418054">
    <property type="protein sequence ID" value="BAN21269.1"/>
    <property type="molecule type" value="mRNA"/>
</dbReference>
<dbReference type="AlphaFoldDB" id="R4WE33"/>
<dbReference type="GO" id="GO:0005743">
    <property type="term" value="C:mitochondrial inner membrane"/>
    <property type="evidence" value="ECO:0007669"/>
    <property type="project" value="UniProtKB-ARBA"/>
</dbReference>
<dbReference type="GO" id="GO:0005763">
    <property type="term" value="C:mitochondrial small ribosomal subunit"/>
    <property type="evidence" value="ECO:0007669"/>
    <property type="project" value="UniProtKB-ARBA"/>
</dbReference>
<evidence type="ECO:0000256" key="7">
    <source>
        <dbReference type="ARBA" id="ARBA00071390"/>
    </source>
</evidence>
<dbReference type="InterPro" id="IPR001865">
    <property type="entry name" value="Ribosomal_uS2"/>
</dbReference>
<evidence type="ECO:0000256" key="1">
    <source>
        <dbReference type="ARBA" id="ARBA00004173"/>
    </source>
</evidence>
<keyword evidence="4" id="KW-0496">Mitochondrion</keyword>
<dbReference type="Pfam" id="PF00318">
    <property type="entry name" value="Ribosomal_S2"/>
    <property type="match status" value="2"/>
</dbReference>
<evidence type="ECO:0000256" key="8">
    <source>
        <dbReference type="ARBA" id="ARBA00083109"/>
    </source>
</evidence>
<comment type="similarity">
    <text evidence="2">Belongs to the universal ribosomal protein uS2 family.</text>
</comment>
<dbReference type="FunFam" id="3.40.50.10490:FF:000026">
    <property type="entry name" value="28S ribosomal protein S2, mitochondrial"/>
    <property type="match status" value="1"/>
</dbReference>
<evidence type="ECO:0000256" key="6">
    <source>
        <dbReference type="ARBA" id="ARBA00059792"/>
    </source>
</evidence>
<dbReference type="Gene3D" id="3.40.50.10490">
    <property type="entry name" value="Glucose-6-phosphate isomerase like protein, domain 1"/>
    <property type="match status" value="1"/>
</dbReference>
<dbReference type="HAMAP" id="MF_00291_B">
    <property type="entry name" value="Ribosomal_uS2_B"/>
    <property type="match status" value="1"/>
</dbReference>
<dbReference type="InterPro" id="IPR005706">
    <property type="entry name" value="Ribosomal_uS2_bac/mit/plastid"/>
</dbReference>
<dbReference type="PANTHER" id="PTHR12534">
    <property type="entry name" value="30S RIBOSOMAL PROTEIN S2 PROKARYOTIC AND ORGANELLAR"/>
    <property type="match status" value="1"/>
</dbReference>
<organism evidence="9">
    <name type="scientific">Riptortus pedestris</name>
    <name type="common">Bean bug</name>
    <dbReference type="NCBI Taxonomy" id="329032"/>
    <lineage>
        <taxon>Eukaryota</taxon>
        <taxon>Metazoa</taxon>
        <taxon>Ecdysozoa</taxon>
        <taxon>Arthropoda</taxon>
        <taxon>Hexapoda</taxon>
        <taxon>Insecta</taxon>
        <taxon>Pterygota</taxon>
        <taxon>Neoptera</taxon>
        <taxon>Paraneoptera</taxon>
        <taxon>Hemiptera</taxon>
        <taxon>Heteroptera</taxon>
        <taxon>Panheteroptera</taxon>
        <taxon>Pentatomomorpha</taxon>
        <taxon>Coreoidea</taxon>
        <taxon>Alydidae</taxon>
        <taxon>Riptortus</taxon>
    </lineage>
</organism>
<evidence type="ECO:0000256" key="4">
    <source>
        <dbReference type="ARBA" id="ARBA00023128"/>
    </source>
</evidence>
<evidence type="ECO:0000313" key="9">
    <source>
        <dbReference type="EMBL" id="BAN21269.1"/>
    </source>
</evidence>
<evidence type="ECO:0000256" key="2">
    <source>
        <dbReference type="ARBA" id="ARBA00006242"/>
    </source>
</evidence>
<comment type="subcellular location">
    <subcellularLocation>
        <location evidence="1">Mitochondrion</location>
    </subcellularLocation>
</comment>
<evidence type="ECO:0000256" key="3">
    <source>
        <dbReference type="ARBA" id="ARBA00022980"/>
    </source>
</evidence>
<comment type="function">
    <text evidence="6">Required for mitoribosome formation and stability, and mitochondrial translation.</text>
</comment>
<reference evidence="9" key="1">
    <citation type="journal article" date="2013" name="PLoS ONE">
        <title>Gene expression in gut symbiotic organ of stinkbug affected by extracellular bacterial symbiont.</title>
        <authorList>
            <person name="Futahashi R."/>
            <person name="Tanaka K."/>
            <person name="Tanahashi M."/>
            <person name="Nikoh N."/>
            <person name="Kikuchi Y."/>
            <person name="Lee B.L."/>
            <person name="Fukatsu T."/>
        </authorList>
    </citation>
    <scope>NUCLEOTIDE SEQUENCE</scope>
    <source>
        <tissue evidence="9">Midgut</tissue>
    </source>
</reference>
<proteinExistence type="evidence at transcript level"/>
<dbReference type="PRINTS" id="PR00395">
    <property type="entry name" value="RIBOSOMALS2"/>
</dbReference>
<dbReference type="PANTHER" id="PTHR12534:SF0">
    <property type="entry name" value="SMALL RIBOSOMAL SUBUNIT PROTEIN US2M"/>
    <property type="match status" value="1"/>
</dbReference>
<dbReference type="SUPFAM" id="SSF52313">
    <property type="entry name" value="Ribosomal protein S2"/>
    <property type="match status" value="1"/>
</dbReference>
<evidence type="ECO:0000256" key="5">
    <source>
        <dbReference type="ARBA" id="ARBA00023274"/>
    </source>
</evidence>